<evidence type="ECO:0000313" key="1">
    <source>
        <dbReference type="EMBL" id="MBB6204394.1"/>
    </source>
</evidence>
<proteinExistence type="predicted"/>
<protein>
    <submittedName>
        <fullName evidence="1">Uncharacterized protein</fullName>
    </submittedName>
</protein>
<name>A0AAW3V0H8_9BURK</name>
<reference evidence="1 2" key="1">
    <citation type="submission" date="2020-08" db="EMBL/GenBank/DDBJ databases">
        <title>Genomic Encyclopedia of Type Strains, Phase IV (KMG-V): Genome sequencing to study the core and pangenomes of soil and plant-associated prokaryotes.</title>
        <authorList>
            <person name="Whitman W."/>
        </authorList>
    </citation>
    <scope>NUCLEOTIDE SEQUENCE [LARGE SCALE GENOMIC DNA]</scope>
    <source>
        <strain evidence="1 2">SEMIA 4013</strain>
    </source>
</reference>
<dbReference type="EMBL" id="JACIIK010000009">
    <property type="protein sequence ID" value="MBB6204394.1"/>
    <property type="molecule type" value="Genomic_DNA"/>
</dbReference>
<organism evidence="1 2">
    <name type="scientific">Paraburkholderia fungorum</name>
    <dbReference type="NCBI Taxonomy" id="134537"/>
    <lineage>
        <taxon>Bacteria</taxon>
        <taxon>Pseudomonadati</taxon>
        <taxon>Pseudomonadota</taxon>
        <taxon>Betaproteobacteria</taxon>
        <taxon>Burkholderiales</taxon>
        <taxon>Burkholderiaceae</taxon>
        <taxon>Paraburkholderia</taxon>
    </lineage>
</organism>
<evidence type="ECO:0000313" key="2">
    <source>
        <dbReference type="Proteomes" id="UP000518681"/>
    </source>
</evidence>
<comment type="caution">
    <text evidence="1">The sequence shown here is derived from an EMBL/GenBank/DDBJ whole genome shotgun (WGS) entry which is preliminary data.</text>
</comment>
<dbReference type="AlphaFoldDB" id="A0AAW3V0H8"/>
<dbReference type="Proteomes" id="UP000518681">
    <property type="component" value="Unassembled WGS sequence"/>
</dbReference>
<sequence>MSNNYYDATGVLVFDGSPVVTPVIRALFSPFSLDERYPGGDQCYIARVAESTNTSWSAVKESVLEWAQDFGIGVSGEDEDLEPERVFRALGEKLGAGGPQFNSLVFEAISTDEDQEADVKVLFHLATLLNDGHNLLAIQYEGCWSSSKARLGEFGGEGEYVSRHLRLYSSSTRAVQLGEDIDRHLRGNDVANAAQAMLKSVRRLLDSVLHDGQRAEITSSIAAALSSGQDLQAT</sequence>
<dbReference type="RefSeq" id="WP_183800877.1">
    <property type="nucleotide sequence ID" value="NZ_JACIII010000013.1"/>
</dbReference>
<gene>
    <name evidence="1" type="ORF">GGD69_005288</name>
</gene>
<accession>A0AAW3V0H8</accession>